<reference evidence="1 2" key="1">
    <citation type="submission" date="2013-03" db="EMBL/GenBank/DDBJ databases">
        <authorList>
            <person name="Fiebig A."/>
            <person name="Goeker M."/>
            <person name="Klenk H.-P.P."/>
        </authorList>
    </citation>
    <scope>NUCLEOTIDE SEQUENCE [LARGE SCALE GENOMIC DNA]</scope>
    <source>
        <strain evidence="1 2">DSM 17492</strain>
    </source>
</reference>
<evidence type="ECO:0000313" key="1">
    <source>
        <dbReference type="EMBL" id="EYD71087.1"/>
    </source>
</evidence>
<protein>
    <submittedName>
        <fullName evidence="1">Uncharacterized protein</fullName>
    </submittedName>
</protein>
<dbReference type="HOGENOM" id="CLU_3312292_0_0_5"/>
<accession>A0A017H9D9</accession>
<dbReference type="EMBL" id="APGJ01000007">
    <property type="protein sequence ID" value="EYD71087.1"/>
    <property type="molecule type" value="Genomic_DNA"/>
</dbReference>
<gene>
    <name evidence="1" type="ORF">Lokhon_02732</name>
</gene>
<comment type="caution">
    <text evidence="1">The sequence shown here is derived from an EMBL/GenBank/DDBJ whole genome shotgun (WGS) entry which is preliminary data.</text>
</comment>
<keyword evidence="2" id="KW-1185">Reference proteome</keyword>
<name>A0A017H9D9_9RHOB</name>
<dbReference type="AlphaFoldDB" id="A0A017H9D9"/>
<organism evidence="1 2">
    <name type="scientific">Limimaricola hongkongensis DSM 17492</name>
    <dbReference type="NCBI Taxonomy" id="1122180"/>
    <lineage>
        <taxon>Bacteria</taxon>
        <taxon>Pseudomonadati</taxon>
        <taxon>Pseudomonadota</taxon>
        <taxon>Alphaproteobacteria</taxon>
        <taxon>Rhodobacterales</taxon>
        <taxon>Paracoccaceae</taxon>
        <taxon>Limimaricola</taxon>
    </lineage>
</organism>
<dbReference type="Proteomes" id="UP000025047">
    <property type="component" value="Unassembled WGS sequence"/>
</dbReference>
<proteinExistence type="predicted"/>
<evidence type="ECO:0000313" key="2">
    <source>
        <dbReference type="Proteomes" id="UP000025047"/>
    </source>
</evidence>
<dbReference type="eggNOG" id="COG1802">
    <property type="taxonomic scope" value="Bacteria"/>
</dbReference>
<sequence>MAAIEAGDGDAADRALRDHISHAFVTRLKLDAAKVEAAR</sequence>